<accession>A0A1B1MQS2</accession>
<name>A0A1B1MQS2_NPVLD</name>
<proteinExistence type="predicted"/>
<dbReference type="GO" id="GO:0016787">
    <property type="term" value="F:hydrolase activity"/>
    <property type="evidence" value="ECO:0007669"/>
    <property type="project" value="UniProtKB-KW"/>
</dbReference>
<dbReference type="Pfam" id="PF04766">
    <property type="entry name" value="Baculo_p26"/>
    <property type="match status" value="1"/>
</dbReference>
<reference evidence="4" key="1">
    <citation type="journal article" date="2016" name="J. Invertebr. Pathol.">
        <title>An alphabaculovirus isolated from dead Lymantria dispar larvae shows high genetic similarity to baculovirus previously isolated from Lymantria monacha - An example of adaptation to a new host.</title>
        <authorList>
            <person name="Rabalski L."/>
            <person name="Krejmer-Rabalska M."/>
            <person name="Skrzecz I."/>
            <person name="Wasag B."/>
            <person name="Szewczyk B."/>
        </authorList>
    </citation>
    <scope>NUCLEOTIDE SEQUENCE</scope>
    <source>
        <strain evidence="4">BNP</strain>
    </source>
</reference>
<organismHost>
    <name type="scientific">Lepidoptera</name>
    <name type="common">moths &amp; butterflies</name>
    <dbReference type="NCBI Taxonomy" id="7088"/>
</organismHost>
<organism evidence="4">
    <name type="scientific">Lymantria dispar multicapsid nuclear polyhedrosis virus</name>
    <name type="common">LdMNPV</name>
    <dbReference type="NCBI Taxonomy" id="10449"/>
    <lineage>
        <taxon>Viruses</taxon>
        <taxon>Viruses incertae sedis</taxon>
        <taxon>Naldaviricetes</taxon>
        <taxon>Lefavirales</taxon>
        <taxon>Baculoviridae</taxon>
        <taxon>Alphabaculovirus</taxon>
        <taxon>Alphabaculovirus lydisparis</taxon>
    </lineage>
</organism>
<dbReference type="EMBL" id="KU377538">
    <property type="protein sequence ID" value="ANS70918.1"/>
    <property type="molecule type" value="Genomic_DNA"/>
</dbReference>
<keyword evidence="1" id="KW-0540">Nuclease</keyword>
<dbReference type="InterPro" id="IPR006853">
    <property type="entry name" value="Poxin_vir"/>
</dbReference>
<keyword evidence="2" id="KW-0378">Hydrolase</keyword>
<comment type="catalytic activity">
    <reaction evidence="3">
        <text>2',3'-cGAMP + H2O = Gp(2'-5')Ap(3') + H(+)</text>
        <dbReference type="Rhea" id="RHEA:59472"/>
        <dbReference type="ChEBI" id="CHEBI:15377"/>
        <dbReference type="ChEBI" id="CHEBI:15378"/>
        <dbReference type="ChEBI" id="CHEBI:143093"/>
        <dbReference type="ChEBI" id="CHEBI:143098"/>
    </reaction>
    <physiologicalReaction direction="left-to-right" evidence="3">
        <dbReference type="Rhea" id="RHEA:59473"/>
    </physiologicalReaction>
</comment>
<evidence type="ECO:0000313" key="4">
    <source>
        <dbReference type="EMBL" id="ANS70918.1"/>
    </source>
</evidence>
<sequence>MKSMMSFLLLLSLLSLCGFAAAGADDHNVPVNYAVDKDSRTIFVNFVNNRRVDIRVISPFERLSASMIAAAATTTTASQQNYYYPGVMSDVSFSPMVGIDDELQILLANGTLFRTTIASDEFVSYHVHARRIVLGRVPVFAVHDFALAEQIWSGAPVFKKKDGGGLDFTSVVSRRFDDYANDRVLFPVVGANDAIAVSVDRDFVEVRALAPAHSVYGTRAFPDAESRKRFEASVADGRSFRDWPRVGTLFHDAASPRTVFTLTEGDFEILNVQLPGVLLLTSQT</sequence>
<protein>
    <submittedName>
        <fullName evidence="4">Protein p26</fullName>
    </submittedName>
</protein>
<dbReference type="GO" id="GO:0004518">
    <property type="term" value="F:nuclease activity"/>
    <property type="evidence" value="ECO:0007669"/>
    <property type="project" value="UniProtKB-KW"/>
</dbReference>
<evidence type="ECO:0000256" key="3">
    <source>
        <dbReference type="ARBA" id="ARBA00023932"/>
    </source>
</evidence>
<evidence type="ECO:0000256" key="1">
    <source>
        <dbReference type="ARBA" id="ARBA00022722"/>
    </source>
</evidence>
<evidence type="ECO:0000256" key="2">
    <source>
        <dbReference type="ARBA" id="ARBA00022801"/>
    </source>
</evidence>